<sequence length="589" mass="66340">MFYDLIAMKADEMLLDLTQETLINDDQFIAAIEEQLKIAPENPQLLPKYDFIIIGAGTSGCVVANRLSENPNWSILLIEAGNDENPLFDIPFPANLLQYTSANWNYRNLLNENRCSNSDGRECQTISGKVMGGSSTINYMIYTRGNHKDYDRWEDCGNVGWSYEHVLPYFKKIENFTINTLKESKYHGFNGFMHVGYPDFATKFVNVTIKAYKEFGLNYVDYNGKYQIGISRIQSNLKNGFRHSSNTAYINSFRRSNLHIIKLSIVKRILINPKTKRAYGVEFVSKGKSRSVLAEKEVILSAGAIRSPQMLMLSGIGPKKQLKNLKIPLIKNLPVGENLMDHIGINLLYTIEKPYTIPSNLKIDLTYTKQPEKNFQSIPGGVELISFHDLKDPFNPRGIPDVELLYFTNSAMSKSLLNITNDIYGFSILVLLLSPKSRGVIKLASNDEPLVYPNYLSDPEDVNILKEGVKLAYDISQQKAFKAIGAKLHDVSLGKCHFDIMSDAYVECIVRSLSISINHFCGTCKMGPIDDESSVVDDRLMVHGVNNLRVIDASIIPEIIKGHPHSVALMIGEKGSDMIKQDWNYTNSN</sequence>
<evidence type="ECO:0000259" key="2">
    <source>
        <dbReference type="PROSITE" id="PS00624"/>
    </source>
</evidence>
<dbReference type="GeneID" id="108556994"/>
<evidence type="ECO:0000313" key="3">
    <source>
        <dbReference type="Proteomes" id="UP000695000"/>
    </source>
</evidence>
<keyword evidence="3" id="KW-1185">Reference proteome</keyword>
<gene>
    <name evidence="4" type="primary">LOC108556994</name>
</gene>
<dbReference type="PANTHER" id="PTHR11552">
    <property type="entry name" value="GLUCOSE-METHANOL-CHOLINE GMC OXIDOREDUCTASE"/>
    <property type="match status" value="1"/>
</dbReference>
<dbReference type="SUPFAM" id="SSF54373">
    <property type="entry name" value="FAD-linked reductases, C-terminal domain"/>
    <property type="match status" value="1"/>
</dbReference>
<dbReference type="InterPro" id="IPR000172">
    <property type="entry name" value="GMC_OxRdtase_N"/>
</dbReference>
<name>A0ABM1M2P7_NICVS</name>
<organism evidence="3 4">
    <name type="scientific">Nicrophorus vespilloides</name>
    <name type="common">Boreal carrion beetle</name>
    <dbReference type="NCBI Taxonomy" id="110193"/>
    <lineage>
        <taxon>Eukaryota</taxon>
        <taxon>Metazoa</taxon>
        <taxon>Ecdysozoa</taxon>
        <taxon>Arthropoda</taxon>
        <taxon>Hexapoda</taxon>
        <taxon>Insecta</taxon>
        <taxon>Pterygota</taxon>
        <taxon>Neoptera</taxon>
        <taxon>Endopterygota</taxon>
        <taxon>Coleoptera</taxon>
        <taxon>Polyphaga</taxon>
        <taxon>Staphyliniformia</taxon>
        <taxon>Silphidae</taxon>
        <taxon>Nicrophorinae</taxon>
        <taxon>Nicrophorus</taxon>
    </lineage>
</organism>
<reference evidence="4" key="1">
    <citation type="submission" date="2025-08" db="UniProtKB">
        <authorList>
            <consortium name="RefSeq"/>
        </authorList>
    </citation>
    <scope>IDENTIFICATION</scope>
    <source>
        <tissue evidence="4">Whole Larva</tissue>
    </source>
</reference>
<evidence type="ECO:0000313" key="4">
    <source>
        <dbReference type="RefSeq" id="XP_017768847.1"/>
    </source>
</evidence>
<dbReference type="RefSeq" id="XP_017768847.1">
    <property type="nucleotide sequence ID" value="XM_017913358.1"/>
</dbReference>
<dbReference type="Gene3D" id="3.30.560.10">
    <property type="entry name" value="Glucose Oxidase, domain 3"/>
    <property type="match status" value="1"/>
</dbReference>
<dbReference type="PIRSF" id="PIRSF000137">
    <property type="entry name" value="Alcohol_oxidase"/>
    <property type="match status" value="1"/>
</dbReference>
<dbReference type="Gene3D" id="3.50.50.60">
    <property type="entry name" value="FAD/NAD(P)-binding domain"/>
    <property type="match status" value="1"/>
</dbReference>
<protein>
    <submittedName>
        <fullName evidence="4">Glucose dehydrogenase [FAD, quinone]-like</fullName>
    </submittedName>
</protein>
<dbReference type="Pfam" id="PF05199">
    <property type="entry name" value="GMC_oxred_C"/>
    <property type="match status" value="1"/>
</dbReference>
<comment type="similarity">
    <text evidence="1">Belongs to the GMC oxidoreductase family.</text>
</comment>
<dbReference type="PROSITE" id="PS00624">
    <property type="entry name" value="GMC_OXRED_2"/>
    <property type="match status" value="1"/>
</dbReference>
<feature type="domain" description="Glucose-methanol-choline oxidoreductase N-terminal" evidence="2">
    <location>
        <begin position="303"/>
        <end position="317"/>
    </location>
</feature>
<dbReference type="InterPro" id="IPR007867">
    <property type="entry name" value="GMC_OxRtase_C"/>
</dbReference>
<dbReference type="InterPro" id="IPR012132">
    <property type="entry name" value="GMC_OxRdtase"/>
</dbReference>
<dbReference type="Proteomes" id="UP000695000">
    <property type="component" value="Unplaced"/>
</dbReference>
<dbReference type="Pfam" id="PF00732">
    <property type="entry name" value="GMC_oxred_N"/>
    <property type="match status" value="1"/>
</dbReference>
<dbReference type="SUPFAM" id="SSF51905">
    <property type="entry name" value="FAD/NAD(P)-binding domain"/>
    <property type="match status" value="1"/>
</dbReference>
<dbReference type="PANTHER" id="PTHR11552:SF158">
    <property type="entry name" value="GH23626P-RELATED"/>
    <property type="match status" value="1"/>
</dbReference>
<dbReference type="InterPro" id="IPR036188">
    <property type="entry name" value="FAD/NAD-bd_sf"/>
</dbReference>
<accession>A0ABM1M2P7</accession>
<evidence type="ECO:0000256" key="1">
    <source>
        <dbReference type="ARBA" id="ARBA00010790"/>
    </source>
</evidence>
<proteinExistence type="inferred from homology"/>